<keyword evidence="4 7" id="KW-0812">Transmembrane</keyword>
<evidence type="ECO:0000256" key="4">
    <source>
        <dbReference type="ARBA" id="ARBA00022692"/>
    </source>
</evidence>
<dbReference type="EC" id="2.7.8.31" evidence="9"/>
<dbReference type="PANTHER" id="PTHR30576:SF21">
    <property type="entry name" value="UDP-GLUCOSE:UNDECAPRENYL-PHOSPHATE GLUCOSE-1-PHOSPHATE TRANSFERASE"/>
    <property type="match status" value="1"/>
</dbReference>
<keyword evidence="6 7" id="KW-0472">Membrane</keyword>
<evidence type="ECO:0000256" key="1">
    <source>
        <dbReference type="ARBA" id="ARBA00004141"/>
    </source>
</evidence>
<sequence length="464" mass="53061">MNKRASLRTKDSVPSIFRVLDIAVLSLSLFVVASLYSVPLTTDYLLVLTVMTTVYLFFSDSTGLYRRLRHGHFSERVTLIGIVTSVSFLVVISIIFLFKESETFSRLTFFLWYLLSLVGLVGWRVIYRFNRRRSYRSGQNLRKVAIVGLTESGIKLRNEIEKFPELGFKFVGFFDDRDVERLQIQNETLSGGVMDALELAKNDAIDSVYICLPVAAEGRIAHIIRTLSDSTVNVFFVPDFLLSTMMHGNVSNLGTVDTISVFEQPVSGSQQFYKRAFDIAFSFWALLLLAPVLLAIAVAIKTTSKGPVLFRQHRYGLDGKKINVHKFRSMTVMENSDKVVQAKKGDARITKVGAFLRRTSLDELPQFFDVLIGNMSVVGPRPHAVAHNEEYRKLVDYYMLRHKVKPGITGWAQINGWRGETDTLDKMEKRIEFDLEYIRNWSLWFDIKIIFLTIFKGFINKNAY</sequence>
<feature type="transmembrane region" description="Helical" evidence="7">
    <location>
        <begin position="20"/>
        <end position="38"/>
    </location>
</feature>
<feature type="transmembrane region" description="Helical" evidence="7">
    <location>
        <begin position="279"/>
        <end position="300"/>
    </location>
</feature>
<evidence type="ECO:0000313" key="9">
    <source>
        <dbReference type="EMBL" id="MBO1926335.1"/>
    </source>
</evidence>
<keyword evidence="10" id="KW-1185">Reference proteome</keyword>
<dbReference type="InterPro" id="IPR036291">
    <property type="entry name" value="NAD(P)-bd_dom_sf"/>
</dbReference>
<dbReference type="Proteomes" id="UP000664835">
    <property type="component" value="Unassembled WGS sequence"/>
</dbReference>
<comment type="subcellular location">
    <subcellularLocation>
        <location evidence="1">Membrane</location>
        <topology evidence="1">Multi-pass membrane protein</topology>
    </subcellularLocation>
</comment>
<name>A0ABS3Q3C8_9GAMM</name>
<organism evidence="9 10">
    <name type="scientific">Thiomicrorhabdus marina</name>
    <dbReference type="NCBI Taxonomy" id="2818442"/>
    <lineage>
        <taxon>Bacteria</taxon>
        <taxon>Pseudomonadati</taxon>
        <taxon>Pseudomonadota</taxon>
        <taxon>Gammaproteobacteria</taxon>
        <taxon>Thiotrichales</taxon>
        <taxon>Piscirickettsiaceae</taxon>
        <taxon>Thiomicrorhabdus</taxon>
    </lineage>
</organism>
<dbReference type="NCBIfam" id="TIGR03025">
    <property type="entry name" value="EPS_sugtrans"/>
    <property type="match status" value="1"/>
</dbReference>
<dbReference type="Pfam" id="PF02397">
    <property type="entry name" value="Bac_transf"/>
    <property type="match status" value="1"/>
</dbReference>
<evidence type="ECO:0000256" key="6">
    <source>
        <dbReference type="ARBA" id="ARBA00023136"/>
    </source>
</evidence>
<dbReference type="NCBIfam" id="TIGR03023">
    <property type="entry name" value="WcaJ_sugtrans"/>
    <property type="match status" value="1"/>
</dbReference>
<dbReference type="Pfam" id="PF13727">
    <property type="entry name" value="CoA_binding_3"/>
    <property type="match status" value="1"/>
</dbReference>
<dbReference type="SUPFAM" id="SSF51735">
    <property type="entry name" value="NAD(P)-binding Rossmann-fold domains"/>
    <property type="match status" value="1"/>
</dbReference>
<comment type="caution">
    <text evidence="9">The sequence shown here is derived from an EMBL/GenBank/DDBJ whole genome shotgun (WGS) entry which is preliminary data.</text>
</comment>
<dbReference type="EMBL" id="JAGETV010000002">
    <property type="protein sequence ID" value="MBO1926335.1"/>
    <property type="molecule type" value="Genomic_DNA"/>
</dbReference>
<gene>
    <name evidence="9" type="ORF">J3998_01990</name>
</gene>
<keyword evidence="3 9" id="KW-0808">Transferase</keyword>
<dbReference type="InterPro" id="IPR003362">
    <property type="entry name" value="Bact_transf"/>
</dbReference>
<proteinExistence type="inferred from homology"/>
<dbReference type="InterPro" id="IPR017473">
    <property type="entry name" value="Undecaprenyl-P_gluc_Ptfrase"/>
</dbReference>
<keyword evidence="5 7" id="KW-1133">Transmembrane helix</keyword>
<dbReference type="GO" id="GO:0089702">
    <property type="term" value="F:undecaprenyl-phosphate glucose phosphotransferase activity"/>
    <property type="evidence" value="ECO:0007669"/>
    <property type="project" value="UniProtKB-EC"/>
</dbReference>
<evidence type="ECO:0000256" key="3">
    <source>
        <dbReference type="ARBA" id="ARBA00022679"/>
    </source>
</evidence>
<feature type="transmembrane region" description="Helical" evidence="7">
    <location>
        <begin position="77"/>
        <end position="98"/>
    </location>
</feature>
<feature type="transmembrane region" description="Helical" evidence="7">
    <location>
        <begin position="44"/>
        <end position="65"/>
    </location>
</feature>
<evidence type="ECO:0000256" key="5">
    <source>
        <dbReference type="ARBA" id="ARBA00022989"/>
    </source>
</evidence>
<reference evidence="9 10" key="1">
    <citation type="submission" date="2021-03" db="EMBL/GenBank/DDBJ databases">
        <title>Thiomicrorhabdus sp.nov.,novel sulfur-oxidizing bacteria isolated from coastal sediment.</title>
        <authorList>
            <person name="Liu X."/>
        </authorList>
    </citation>
    <scope>NUCLEOTIDE SEQUENCE [LARGE SCALE GENOMIC DNA]</scope>
    <source>
        <strain evidence="9 10">6S2-11</strain>
    </source>
</reference>
<evidence type="ECO:0000256" key="2">
    <source>
        <dbReference type="ARBA" id="ARBA00006464"/>
    </source>
</evidence>
<feature type="domain" description="Bacterial sugar transferase" evidence="8">
    <location>
        <begin position="274"/>
        <end position="456"/>
    </location>
</feature>
<dbReference type="InterPro" id="IPR017475">
    <property type="entry name" value="EPS_sugar_tfrase"/>
</dbReference>
<comment type="similarity">
    <text evidence="2">Belongs to the bacterial sugar transferase family.</text>
</comment>
<evidence type="ECO:0000259" key="8">
    <source>
        <dbReference type="Pfam" id="PF02397"/>
    </source>
</evidence>
<evidence type="ECO:0000313" key="10">
    <source>
        <dbReference type="Proteomes" id="UP000664835"/>
    </source>
</evidence>
<protein>
    <submittedName>
        <fullName evidence="9">Undecaprenyl-phosphate glucose phosphotransferase</fullName>
        <ecNumber evidence="9">2.7.8.31</ecNumber>
    </submittedName>
</protein>
<dbReference type="RefSeq" id="WP_208147152.1">
    <property type="nucleotide sequence ID" value="NZ_JAGETV010000002.1"/>
</dbReference>
<dbReference type="Gene3D" id="3.40.50.720">
    <property type="entry name" value="NAD(P)-binding Rossmann-like Domain"/>
    <property type="match status" value="1"/>
</dbReference>
<dbReference type="PANTHER" id="PTHR30576">
    <property type="entry name" value="COLANIC BIOSYNTHESIS UDP-GLUCOSE LIPID CARRIER TRANSFERASE"/>
    <property type="match status" value="1"/>
</dbReference>
<feature type="transmembrane region" description="Helical" evidence="7">
    <location>
        <begin position="110"/>
        <end position="127"/>
    </location>
</feature>
<evidence type="ECO:0000256" key="7">
    <source>
        <dbReference type="SAM" id="Phobius"/>
    </source>
</evidence>
<accession>A0ABS3Q3C8</accession>